<dbReference type="AlphaFoldDB" id="A0A3D9XZI8"/>
<dbReference type="Proteomes" id="UP000256941">
    <property type="component" value="Unassembled WGS sequence"/>
</dbReference>
<evidence type="ECO:0000313" key="2">
    <source>
        <dbReference type="Proteomes" id="UP000256941"/>
    </source>
</evidence>
<sequence length="37" mass="4172">MLSALTFIATIVIFRRPLSRFGDWFTAERGANGNGWV</sequence>
<reference evidence="1 2" key="1">
    <citation type="submission" date="2018-08" db="EMBL/GenBank/DDBJ databases">
        <title>Genomic Encyclopedia of Archaeal and Bacterial Type Strains, Phase II (KMG-II): from individual species to whole genera.</title>
        <authorList>
            <person name="Goeker M."/>
        </authorList>
    </citation>
    <scope>NUCLEOTIDE SEQUENCE [LARGE SCALE GENOMIC DNA]</scope>
    <source>
        <strain evidence="1 2">DSM 17099</strain>
    </source>
</reference>
<evidence type="ECO:0000313" key="1">
    <source>
        <dbReference type="EMBL" id="REF72359.1"/>
    </source>
</evidence>
<name>A0A3D9XZI8_PARVE</name>
<proteinExistence type="predicted"/>
<gene>
    <name evidence="1" type="ORF">BDD41_0829</name>
</gene>
<accession>A0A3D9XZI8</accession>
<comment type="caution">
    <text evidence="1">The sequence shown here is derived from an EMBL/GenBank/DDBJ whole genome shotgun (WGS) entry which is preliminary data.</text>
</comment>
<protein>
    <submittedName>
        <fullName evidence="1">Uncharacterized protein</fullName>
    </submittedName>
</protein>
<dbReference type="EMBL" id="QTUJ01000001">
    <property type="protein sequence ID" value="REF72359.1"/>
    <property type="molecule type" value="Genomic_DNA"/>
</dbReference>
<organism evidence="1 2">
    <name type="scientific">Paracoccus versutus</name>
    <name type="common">Thiobacillus versutus</name>
    <dbReference type="NCBI Taxonomy" id="34007"/>
    <lineage>
        <taxon>Bacteria</taxon>
        <taxon>Pseudomonadati</taxon>
        <taxon>Pseudomonadota</taxon>
        <taxon>Alphaproteobacteria</taxon>
        <taxon>Rhodobacterales</taxon>
        <taxon>Paracoccaceae</taxon>
        <taxon>Paracoccus</taxon>
    </lineage>
</organism>